<name>A0A1I2HV26_9BACL</name>
<sequence length="96" mass="10220">MSEYQQVLEEKAKLDGYMGRQFKFIHIEENLSGATVTLQHPGGEAATVQLLTAEARKYLTNLLIRQLAQARTSATASSSSSSAASSVPSSPSAAPH</sequence>
<gene>
    <name evidence="2" type="ORF">SAMN04487969_12631</name>
</gene>
<dbReference type="OrthoDB" id="2454651at2"/>
<dbReference type="EMBL" id="FONN01000026">
    <property type="protein sequence ID" value="SFF32597.1"/>
    <property type="molecule type" value="Genomic_DNA"/>
</dbReference>
<reference evidence="3" key="1">
    <citation type="submission" date="2016-10" db="EMBL/GenBank/DDBJ databases">
        <authorList>
            <person name="Varghese N."/>
            <person name="Submissions S."/>
        </authorList>
    </citation>
    <scope>NUCLEOTIDE SEQUENCE [LARGE SCALE GENOMIC DNA]</scope>
    <source>
        <strain evidence="3">CGMCC 1.10223</strain>
    </source>
</reference>
<dbReference type="RefSeq" id="WP_052737268.1">
    <property type="nucleotide sequence ID" value="NZ_FONN01000026.1"/>
</dbReference>
<protein>
    <submittedName>
        <fullName evidence="2">Uncharacterized protein</fullName>
    </submittedName>
</protein>
<dbReference type="Proteomes" id="UP000183410">
    <property type="component" value="Unassembled WGS sequence"/>
</dbReference>
<dbReference type="AlphaFoldDB" id="A0A1I2HV26"/>
<keyword evidence="3" id="KW-1185">Reference proteome</keyword>
<proteinExistence type="predicted"/>
<feature type="region of interest" description="Disordered" evidence="1">
    <location>
        <begin position="74"/>
        <end position="96"/>
    </location>
</feature>
<evidence type="ECO:0000313" key="3">
    <source>
        <dbReference type="Proteomes" id="UP000183410"/>
    </source>
</evidence>
<evidence type="ECO:0000256" key="1">
    <source>
        <dbReference type="SAM" id="MobiDB-lite"/>
    </source>
</evidence>
<organism evidence="2 3">
    <name type="scientific">Paenibacillus algorifonticola</name>
    <dbReference type="NCBI Taxonomy" id="684063"/>
    <lineage>
        <taxon>Bacteria</taxon>
        <taxon>Bacillati</taxon>
        <taxon>Bacillota</taxon>
        <taxon>Bacilli</taxon>
        <taxon>Bacillales</taxon>
        <taxon>Paenibacillaceae</taxon>
        <taxon>Paenibacillus</taxon>
    </lineage>
</organism>
<accession>A0A1I2HV26</accession>
<evidence type="ECO:0000313" key="2">
    <source>
        <dbReference type="EMBL" id="SFF32597.1"/>
    </source>
</evidence>